<evidence type="ECO:0000313" key="2">
    <source>
        <dbReference type="Proteomes" id="UP000323653"/>
    </source>
</evidence>
<proteinExistence type="predicted"/>
<keyword evidence="2" id="KW-1185">Reference proteome</keyword>
<dbReference type="EMBL" id="CP043329">
    <property type="protein sequence ID" value="QEK51035.1"/>
    <property type="molecule type" value="Genomic_DNA"/>
</dbReference>
<evidence type="ECO:0000313" key="1">
    <source>
        <dbReference type="EMBL" id="QEK51035.1"/>
    </source>
</evidence>
<dbReference type="PANTHER" id="PTHR35810:SF1">
    <property type="entry name" value="CYTOPLASMIC PROTEIN"/>
    <property type="match status" value="1"/>
</dbReference>
<dbReference type="Proteomes" id="UP000323653">
    <property type="component" value="Chromosome"/>
</dbReference>
<organism evidence="1 2">
    <name type="scientific">Pedobacter aquae</name>
    <dbReference type="NCBI Taxonomy" id="2605747"/>
    <lineage>
        <taxon>Bacteria</taxon>
        <taxon>Pseudomonadati</taxon>
        <taxon>Bacteroidota</taxon>
        <taxon>Sphingobacteriia</taxon>
        <taxon>Sphingobacteriales</taxon>
        <taxon>Sphingobacteriaceae</taxon>
        <taxon>Pedobacter</taxon>
    </lineage>
</organism>
<dbReference type="PANTHER" id="PTHR35810">
    <property type="entry name" value="CYTOPLASMIC PROTEIN-RELATED"/>
    <property type="match status" value="1"/>
</dbReference>
<gene>
    <name evidence="1" type="ORF">FYC62_04620</name>
</gene>
<dbReference type="PIRSF" id="PIRSF015268">
    <property type="entry name" value="Virulence_RhuM"/>
    <property type="match status" value="1"/>
</dbReference>
<dbReference type="AlphaFoldDB" id="A0A5C0VED0"/>
<dbReference type="InterPro" id="IPR011204">
    <property type="entry name" value="Virulence_RhuM-like"/>
</dbReference>
<protein>
    <submittedName>
        <fullName evidence="1">Virulence RhuM family protein</fullName>
    </submittedName>
</protein>
<dbReference type="KEGG" id="pej:FYC62_04620"/>
<sequence>MNSEIIIYQNPDGNIKIDVRLEEETVWLTQDQMATLFGKAKSTINEHIKNVFAEGELNEEVVVRKFRITTQHGAIAGKTQEVEVFGYNLDVIISVGYRVKSPQGTQFRIWATQRLKEYIIKGFTLNDDRFKSGSSMNYFNELQERIREIRISERFFYQKIKDIYTTSIDYDPKDEKTIEFFKVVQNKLLWAISEQTAAELVYRRVDAALPLLGMQSYDKKNAVSIKKSDVSIAKNYLNEDEIKLLGLLVEQYLAFAETMAQQRTPMYMKDWIERLDTILQLNGRELLTHAGKISHEKALQKSESEFEKYKIAQKAIEKEQSLKEIEEDIKKLKKPKK</sequence>
<name>A0A5C0VED0_9SPHI</name>
<dbReference type="Pfam" id="PF13310">
    <property type="entry name" value="Virulence_RhuM"/>
    <property type="match status" value="1"/>
</dbReference>
<dbReference type="RefSeq" id="WP_149074099.1">
    <property type="nucleotide sequence ID" value="NZ_CP043329.1"/>
</dbReference>
<reference evidence="1 2" key="1">
    <citation type="submission" date="2019-08" db="EMBL/GenBank/DDBJ databases">
        <title>Pedobacter sp. nov., isolated from Han river, South Korea.</title>
        <authorList>
            <person name="Lee D.-H."/>
            <person name="Kim Y.-S."/>
            <person name="Hwang E.-M."/>
            <person name="Le Tran T.C."/>
            <person name="Cha C.-J."/>
        </authorList>
    </citation>
    <scope>NUCLEOTIDE SEQUENCE [LARGE SCALE GENOMIC DNA]</scope>
    <source>
        <strain evidence="1 2">CJ43</strain>
    </source>
</reference>
<accession>A0A5C0VED0</accession>